<evidence type="ECO:0000256" key="1">
    <source>
        <dbReference type="ARBA" id="ARBA00001946"/>
    </source>
</evidence>
<dbReference type="Gene3D" id="3.30.420.10">
    <property type="entry name" value="Ribonuclease H-like superfamily/Ribonuclease H"/>
    <property type="match status" value="1"/>
</dbReference>
<dbReference type="CDD" id="cd00685">
    <property type="entry name" value="Trans_IPPS_HT"/>
    <property type="match status" value="1"/>
</dbReference>
<evidence type="ECO:0000256" key="5">
    <source>
        <dbReference type="ARBA" id="ARBA00022842"/>
    </source>
</evidence>
<feature type="domain" description="Gfd2/YDR514C-like C-terminal" evidence="8">
    <location>
        <begin position="546"/>
        <end position="713"/>
    </location>
</feature>
<name>A0A9P8NTU9_9ASCO</name>
<comment type="cofactor">
    <cofactor evidence="1">
        <name>Mg(2+)</name>
        <dbReference type="ChEBI" id="CHEBI:18420"/>
    </cofactor>
</comment>
<protein>
    <recommendedName>
        <fullName evidence="8">Gfd2/YDR514C-like C-terminal domain-containing protein</fullName>
    </recommendedName>
</protein>
<dbReference type="InterPro" id="IPR000092">
    <property type="entry name" value="Polyprenyl_synt"/>
</dbReference>
<accession>A0A9P8NTU9</accession>
<evidence type="ECO:0000256" key="6">
    <source>
        <dbReference type="ARBA" id="ARBA00023229"/>
    </source>
</evidence>
<dbReference type="GO" id="GO:0003676">
    <property type="term" value="F:nucleic acid binding"/>
    <property type="evidence" value="ECO:0007669"/>
    <property type="project" value="InterPro"/>
</dbReference>
<dbReference type="SUPFAM" id="SSF53098">
    <property type="entry name" value="Ribonuclease H-like"/>
    <property type="match status" value="1"/>
</dbReference>
<comment type="similarity">
    <text evidence="2">Belongs to the FPP/GGPP synthase family.</text>
</comment>
<proteinExistence type="inferred from homology"/>
<dbReference type="Gene3D" id="1.10.600.10">
    <property type="entry name" value="Farnesyl Diphosphate Synthase"/>
    <property type="match status" value="1"/>
</dbReference>
<sequence>MSILRPISLARRYSSFLTAVETAEKMVQPSVSSKFDPFSMVSGEMRVLAKNIATLIGSGHPTLNRVASYYFEAEGKNVRPLIVLLLSKALAKIPESERTRIAIDPYDVNEQEEFKGTPKAFSFAGQNPLDSISPLRVLHGINPNIILNPLSKPMMDREQYKAKDAQNGILPKQRRLAEITEMIHTASLLHDDVIDFSDSRRGRDSGNVAFSNKMAILAGDFLLGRASVSLGRLRNSEVVELMSTAIANLVEGEFMQLKNTVMQPNIGQIEDGGVVKQIPEPTGKVPVEVHEYSVKTPKTISHEENVEAAFQYYLHKTYLKTASLMSKSSRSAAILAGCNEEVIENCYQFGRNLGLCFQIVDDMLDYTTTAEMLGKPAGADLQLGLATAPVLYAWKEKPELGPMIGRKFSKPEDIEIARKAVEDAKGVERTRELAETYCTAALRNLRTLPDSDARNALEMLTNSVLTRSNRRLATSSIPRLHRIPTAYRMAPHRFHSIVPRDLELEFSKTLQALPAGAQMASEGEVAAGTLSAADALALINTRKYNLLSIDVENYEWKQEHLLEIGLSIYKPSYQTHALFPHIVNFHIILEEGLKFTNKRFVPNNRLNNITGQSIIANKVQAQTIMQKVFDDVDLSKTIVVGHGFASDLRLFKKWGLEFPQHVKIADTMKLWSSLIPSGKKGSLSYILDKLGIPYAYLHNAVNDSYYTLVACLMLASPETRNNLVIEERQIDQETGEEITTHRVRCSPHDQDLELRGPDRKSKRRTQQTANTSAREESVFSPPDRLLIFFQDFLGGITEKRIPSENGSSESTSSSSAFPPIVIIWYISFSVNEMVLKPAMNSSRRLFLRSSHACLSSSLLATDSFKSAFRSLNSLYRLAYSCKMSKSTVMDSVCFSSSSISDAKASQSTFFRSSDENCGGGANSRCLVSQSSIQPTRVSRSRVSAWPISSVIFLMLRSHWLILCSHFSISVTSFISPFLRSAILDCLKFSSSLISSHFSRSSSICELKSCSSFSEAWKLARLVS</sequence>
<keyword evidence="5" id="KW-0460">Magnesium</keyword>
<reference evidence="9" key="1">
    <citation type="journal article" date="2021" name="Open Biol.">
        <title>Shared evolutionary footprints suggest mitochondrial oxidative damage underlies multiple complex I losses in fungi.</title>
        <authorList>
            <person name="Schikora-Tamarit M.A."/>
            <person name="Marcet-Houben M."/>
            <person name="Nosek J."/>
            <person name="Gabaldon T."/>
        </authorList>
    </citation>
    <scope>NUCLEOTIDE SEQUENCE</scope>
    <source>
        <strain evidence="9">NCAIM Y.01608</strain>
    </source>
</reference>
<dbReference type="InterPro" id="IPR008949">
    <property type="entry name" value="Isoprenoid_synthase_dom_sf"/>
</dbReference>
<dbReference type="Pfam" id="PF00348">
    <property type="entry name" value="polyprenyl_synt"/>
    <property type="match status" value="2"/>
</dbReference>
<dbReference type="SFLD" id="SFLDS00005">
    <property type="entry name" value="Isoprenoid_Synthase_Type_I"/>
    <property type="match status" value="1"/>
</dbReference>
<evidence type="ECO:0000256" key="4">
    <source>
        <dbReference type="ARBA" id="ARBA00022723"/>
    </source>
</evidence>
<keyword evidence="10" id="KW-1185">Reference proteome</keyword>
<dbReference type="GO" id="GO:0006744">
    <property type="term" value="P:ubiquinone biosynthetic process"/>
    <property type="evidence" value="ECO:0007669"/>
    <property type="project" value="TreeGrafter"/>
</dbReference>
<dbReference type="SUPFAM" id="SSF48576">
    <property type="entry name" value="Terpenoid synthases"/>
    <property type="match status" value="1"/>
</dbReference>
<evidence type="ECO:0000256" key="2">
    <source>
        <dbReference type="ARBA" id="ARBA00006706"/>
    </source>
</evidence>
<evidence type="ECO:0000313" key="10">
    <source>
        <dbReference type="Proteomes" id="UP000788993"/>
    </source>
</evidence>
<dbReference type="GO" id="GO:0008299">
    <property type="term" value="P:isoprenoid biosynthetic process"/>
    <property type="evidence" value="ECO:0007669"/>
    <property type="project" value="UniProtKB-KW"/>
</dbReference>
<evidence type="ECO:0000259" key="8">
    <source>
        <dbReference type="Pfam" id="PF21762"/>
    </source>
</evidence>
<dbReference type="AlphaFoldDB" id="A0A9P8NTU9"/>
<dbReference type="GO" id="GO:1990234">
    <property type="term" value="C:transferase complex"/>
    <property type="evidence" value="ECO:0007669"/>
    <property type="project" value="TreeGrafter"/>
</dbReference>
<dbReference type="Pfam" id="PF21762">
    <property type="entry name" value="DEDDh_C"/>
    <property type="match status" value="1"/>
</dbReference>
<dbReference type="GO" id="GO:0046872">
    <property type="term" value="F:metal ion binding"/>
    <property type="evidence" value="ECO:0007669"/>
    <property type="project" value="UniProtKB-KW"/>
</dbReference>
<comment type="caution">
    <text evidence="9">The sequence shown here is derived from an EMBL/GenBank/DDBJ whole genome shotgun (WGS) entry which is preliminary data.</text>
</comment>
<organism evidence="9 10">
    <name type="scientific">Ogataea polymorpha</name>
    <dbReference type="NCBI Taxonomy" id="460523"/>
    <lineage>
        <taxon>Eukaryota</taxon>
        <taxon>Fungi</taxon>
        <taxon>Dikarya</taxon>
        <taxon>Ascomycota</taxon>
        <taxon>Saccharomycotina</taxon>
        <taxon>Pichiomycetes</taxon>
        <taxon>Pichiales</taxon>
        <taxon>Pichiaceae</taxon>
        <taxon>Ogataea</taxon>
    </lineage>
</organism>
<dbReference type="PANTHER" id="PTHR12001:SF69">
    <property type="entry name" value="ALL TRANS-POLYPRENYL-DIPHOSPHATE SYNTHASE PDSS1"/>
    <property type="match status" value="1"/>
</dbReference>
<dbReference type="InterPro" id="IPR012337">
    <property type="entry name" value="RNaseH-like_sf"/>
</dbReference>
<feature type="region of interest" description="Disordered" evidence="7">
    <location>
        <begin position="735"/>
        <end position="778"/>
    </location>
</feature>
<keyword evidence="3" id="KW-0808">Transferase</keyword>
<keyword evidence="4" id="KW-0479">Metal-binding</keyword>
<evidence type="ECO:0000256" key="3">
    <source>
        <dbReference type="ARBA" id="ARBA00022679"/>
    </source>
</evidence>
<dbReference type="PROSITE" id="PS00723">
    <property type="entry name" value="POLYPRENYL_SYNTHASE_1"/>
    <property type="match status" value="1"/>
</dbReference>
<dbReference type="PANTHER" id="PTHR12001">
    <property type="entry name" value="GERANYLGERANYL PYROPHOSPHATE SYNTHASE"/>
    <property type="match status" value="1"/>
</dbReference>
<dbReference type="Proteomes" id="UP000788993">
    <property type="component" value="Unassembled WGS sequence"/>
</dbReference>
<reference evidence="9" key="2">
    <citation type="submission" date="2021-01" db="EMBL/GenBank/DDBJ databases">
        <authorList>
            <person name="Schikora-Tamarit M.A."/>
        </authorList>
    </citation>
    <scope>NUCLEOTIDE SEQUENCE</scope>
    <source>
        <strain evidence="9">NCAIM Y.01608</strain>
    </source>
</reference>
<dbReference type="InterPro" id="IPR033749">
    <property type="entry name" value="Polyprenyl_synt_CS"/>
</dbReference>
<gene>
    <name evidence="9" type="ORF">OGATHE_006158</name>
</gene>
<dbReference type="GO" id="GO:0004659">
    <property type="term" value="F:prenyltransferase activity"/>
    <property type="evidence" value="ECO:0007669"/>
    <property type="project" value="InterPro"/>
</dbReference>
<dbReference type="EMBL" id="JAEUBD010001540">
    <property type="protein sequence ID" value="KAH3659274.1"/>
    <property type="molecule type" value="Genomic_DNA"/>
</dbReference>
<evidence type="ECO:0000313" key="9">
    <source>
        <dbReference type="EMBL" id="KAH3659274.1"/>
    </source>
</evidence>
<dbReference type="InterPro" id="IPR048519">
    <property type="entry name" value="Gfd2/YDR514C-like_C"/>
</dbReference>
<dbReference type="InterPro" id="IPR036397">
    <property type="entry name" value="RNaseH_sf"/>
</dbReference>
<dbReference type="PROSITE" id="PS00444">
    <property type="entry name" value="POLYPRENYL_SYNTHASE_2"/>
    <property type="match status" value="1"/>
</dbReference>
<evidence type="ECO:0000256" key="7">
    <source>
        <dbReference type="SAM" id="MobiDB-lite"/>
    </source>
</evidence>
<feature type="compositionally biased region" description="Basic and acidic residues" evidence="7">
    <location>
        <begin position="746"/>
        <end position="759"/>
    </location>
</feature>
<keyword evidence="6" id="KW-0414">Isoprene biosynthesis</keyword>